<proteinExistence type="predicted"/>
<organism evidence="1 2">
    <name type="scientific">Plakobranchus ocellatus</name>
    <dbReference type="NCBI Taxonomy" id="259542"/>
    <lineage>
        <taxon>Eukaryota</taxon>
        <taxon>Metazoa</taxon>
        <taxon>Spiralia</taxon>
        <taxon>Lophotrochozoa</taxon>
        <taxon>Mollusca</taxon>
        <taxon>Gastropoda</taxon>
        <taxon>Heterobranchia</taxon>
        <taxon>Euthyneura</taxon>
        <taxon>Panpulmonata</taxon>
        <taxon>Sacoglossa</taxon>
        <taxon>Placobranchoidea</taxon>
        <taxon>Plakobranchidae</taxon>
        <taxon>Plakobranchus</taxon>
    </lineage>
</organism>
<dbReference type="Proteomes" id="UP000735302">
    <property type="component" value="Unassembled WGS sequence"/>
</dbReference>
<reference evidence="1 2" key="1">
    <citation type="journal article" date="2021" name="Elife">
        <title>Chloroplast acquisition without the gene transfer in kleptoplastic sea slugs, Plakobranchus ocellatus.</title>
        <authorList>
            <person name="Maeda T."/>
            <person name="Takahashi S."/>
            <person name="Yoshida T."/>
            <person name="Shimamura S."/>
            <person name="Takaki Y."/>
            <person name="Nagai Y."/>
            <person name="Toyoda A."/>
            <person name="Suzuki Y."/>
            <person name="Arimoto A."/>
            <person name="Ishii H."/>
            <person name="Satoh N."/>
            <person name="Nishiyama T."/>
            <person name="Hasebe M."/>
            <person name="Maruyama T."/>
            <person name="Minagawa J."/>
            <person name="Obokata J."/>
            <person name="Shigenobu S."/>
        </authorList>
    </citation>
    <scope>NUCLEOTIDE SEQUENCE [LARGE SCALE GENOMIC DNA]</scope>
</reference>
<accession>A0AAV4BJ38</accession>
<gene>
    <name evidence="1" type="ORF">PoB_004692600</name>
</gene>
<dbReference type="AlphaFoldDB" id="A0AAV4BJ38"/>
<sequence length="124" mass="13588">MGGGGDGGGEERLEPCVYLPKQANLAVTPWDRSSSHHWDSSAPHHCSSLMYHRNLPRCLGLDSLVSTMFSIDTHFDVINTTVWVQLGLFNYSTYYKSIPNKKSTATTTLTTTTTTAATTTTTKT</sequence>
<name>A0AAV4BJ38_9GAST</name>
<dbReference type="EMBL" id="BLXT01005154">
    <property type="protein sequence ID" value="GFO20421.1"/>
    <property type="molecule type" value="Genomic_DNA"/>
</dbReference>
<keyword evidence="2" id="KW-1185">Reference proteome</keyword>
<evidence type="ECO:0000313" key="2">
    <source>
        <dbReference type="Proteomes" id="UP000735302"/>
    </source>
</evidence>
<comment type="caution">
    <text evidence="1">The sequence shown here is derived from an EMBL/GenBank/DDBJ whole genome shotgun (WGS) entry which is preliminary data.</text>
</comment>
<evidence type="ECO:0000313" key="1">
    <source>
        <dbReference type="EMBL" id="GFO20421.1"/>
    </source>
</evidence>
<protein>
    <submittedName>
        <fullName evidence="1">Uncharacterized protein</fullName>
    </submittedName>
</protein>